<evidence type="ECO:0000256" key="3">
    <source>
        <dbReference type="ARBA" id="ARBA00022741"/>
    </source>
</evidence>
<keyword evidence="5 15" id="KW-0347">Helicase</keyword>
<evidence type="ECO:0000313" key="16">
    <source>
        <dbReference type="Proteomes" id="UP001163739"/>
    </source>
</evidence>
<dbReference type="PROSITE" id="PS51192">
    <property type="entry name" value="HELICASE_ATP_BIND_1"/>
    <property type="match status" value="1"/>
</dbReference>
<dbReference type="Pfam" id="PF00271">
    <property type="entry name" value="Helicase_C"/>
    <property type="match status" value="1"/>
</dbReference>
<keyword evidence="6" id="KW-0067">ATP-binding</keyword>
<keyword evidence="2" id="KW-0479">Metal-binding</keyword>
<reference evidence="15" key="1">
    <citation type="submission" date="2022-06" db="EMBL/GenBank/DDBJ databases">
        <title>Alkalimarinus sp. nov., isolated from gut of a Alitta virens.</title>
        <authorList>
            <person name="Yang A.I."/>
            <person name="Shin N.-R."/>
        </authorList>
    </citation>
    <scope>NUCLEOTIDE SEQUENCE</scope>
    <source>
        <strain evidence="15">A2M4</strain>
    </source>
</reference>
<sequence length="648" mass="72870">MTADLHALLQTHFGFSSFRPGQAEVVQAITEGRSAAAIFPTGSGKSLCYQLSALYLPHLTLVVSPLLALMHDQLDFLAQKGIKAASIDSTQSREESVEVMNGVRSGHIKILMISVERLNNERFRHFLRQIPISLLVVDEAHCISEWGHNFRPDYLKLPQYRQEFNIKQTLLLTATATPQVIQDMGQKFGIDSNDITLTGFYRANLNLDVQGVKAEDKITCLSQWLNGRTHQSGIIYVTLQQTAEHVAEQLRQLNIPAQAYHAGMDSERRQSIQQQFMTGELGIIVATIAFGMGIDKSDIRFVAHYDLPKSIENYAQEIGRAGRDGQPSDCLVLANGDNLNVLENFVYGDTPELSAIQYALNDILSSSTQPSGQGTPQWEMVLNSLSNQSNIRPLSLKTLLVYLEIFEIIKPVYSYFAEYKYKFLQSQEEVIARFKGERQAFVKAIVESSDKARTWATVNFERLNQAYPSERSRALTALGYLDEQGMIELQTKQMTQVYDVLNPTVDPSSLAASLFERFRSKEQSEINRIHQLVAFFTSETCLSRQLAAYFADHQLQSDCGHCSVCRGYSASLPPAPNLKPLEQFDFERLSQEIVIKLGDAASTVLISRFLCGLTTPIFTRLKARSLPGFGALEFYRFADVVNWVERQR</sequence>
<dbReference type="InterPro" id="IPR004589">
    <property type="entry name" value="DNA_helicase_ATP-dep_RecQ"/>
</dbReference>
<dbReference type="PROSITE" id="PS00690">
    <property type="entry name" value="DEAH_ATP_HELICASE"/>
    <property type="match status" value="1"/>
</dbReference>
<evidence type="ECO:0000256" key="12">
    <source>
        <dbReference type="ARBA" id="ARBA00044550"/>
    </source>
</evidence>
<evidence type="ECO:0000256" key="9">
    <source>
        <dbReference type="ARBA" id="ARBA00034617"/>
    </source>
</evidence>
<keyword evidence="7" id="KW-0238">DNA-binding</keyword>
<dbReference type="EC" id="5.6.2.4" evidence="10"/>
<evidence type="ECO:0000256" key="6">
    <source>
        <dbReference type="ARBA" id="ARBA00022840"/>
    </source>
</evidence>
<name>A0ABY6N3X5_9ALTE</name>
<feature type="domain" description="Helicase C-terminal" evidence="14">
    <location>
        <begin position="217"/>
        <end position="364"/>
    </location>
</feature>
<evidence type="ECO:0000256" key="10">
    <source>
        <dbReference type="ARBA" id="ARBA00034808"/>
    </source>
</evidence>
<feature type="domain" description="Helicase ATP-binding" evidence="13">
    <location>
        <begin position="26"/>
        <end position="194"/>
    </location>
</feature>
<dbReference type="Proteomes" id="UP001163739">
    <property type="component" value="Chromosome"/>
</dbReference>
<dbReference type="InterPro" id="IPR032284">
    <property type="entry name" value="RecQ_Zn-bd"/>
</dbReference>
<dbReference type="SUPFAM" id="SSF52540">
    <property type="entry name" value="P-loop containing nucleoside triphosphate hydrolases"/>
    <property type="match status" value="1"/>
</dbReference>
<evidence type="ECO:0000313" key="15">
    <source>
        <dbReference type="EMBL" id="UZE96796.1"/>
    </source>
</evidence>
<evidence type="ECO:0000259" key="14">
    <source>
        <dbReference type="PROSITE" id="PS51194"/>
    </source>
</evidence>
<dbReference type="InterPro" id="IPR011545">
    <property type="entry name" value="DEAD/DEAH_box_helicase_dom"/>
</dbReference>
<dbReference type="EMBL" id="CP100390">
    <property type="protein sequence ID" value="UZE96796.1"/>
    <property type="molecule type" value="Genomic_DNA"/>
</dbReference>
<dbReference type="InterPro" id="IPR002464">
    <property type="entry name" value="DNA/RNA_helicase_DEAH_CS"/>
</dbReference>
<evidence type="ECO:0000256" key="11">
    <source>
        <dbReference type="ARBA" id="ARBA00044535"/>
    </source>
</evidence>
<organism evidence="15 16">
    <name type="scientific">Alkalimarinus alittae</name>
    <dbReference type="NCBI Taxonomy" id="2961619"/>
    <lineage>
        <taxon>Bacteria</taxon>
        <taxon>Pseudomonadati</taxon>
        <taxon>Pseudomonadota</taxon>
        <taxon>Gammaproteobacteria</taxon>
        <taxon>Alteromonadales</taxon>
        <taxon>Alteromonadaceae</taxon>
        <taxon>Alkalimarinus</taxon>
    </lineage>
</organism>
<evidence type="ECO:0000256" key="8">
    <source>
        <dbReference type="ARBA" id="ARBA00023235"/>
    </source>
</evidence>
<dbReference type="Gene3D" id="1.10.10.10">
    <property type="entry name" value="Winged helix-like DNA-binding domain superfamily/Winged helix DNA-binding domain"/>
    <property type="match status" value="1"/>
</dbReference>
<dbReference type="SMART" id="SM00490">
    <property type="entry name" value="HELICc"/>
    <property type="match status" value="1"/>
</dbReference>
<keyword evidence="8" id="KW-0413">Isomerase</keyword>
<dbReference type="GO" id="GO:0016787">
    <property type="term" value="F:hydrolase activity"/>
    <property type="evidence" value="ECO:0007669"/>
    <property type="project" value="UniProtKB-KW"/>
</dbReference>
<dbReference type="Pfam" id="PF00270">
    <property type="entry name" value="DEAD"/>
    <property type="match status" value="1"/>
</dbReference>
<accession>A0ABY6N3X5</accession>
<dbReference type="PANTHER" id="PTHR13710">
    <property type="entry name" value="DNA HELICASE RECQ FAMILY MEMBER"/>
    <property type="match status" value="1"/>
</dbReference>
<dbReference type="GO" id="GO:0003678">
    <property type="term" value="F:DNA helicase activity"/>
    <property type="evidence" value="ECO:0007669"/>
    <property type="project" value="UniProtKB-EC"/>
</dbReference>
<dbReference type="PANTHER" id="PTHR13710:SF105">
    <property type="entry name" value="ATP-DEPENDENT DNA HELICASE Q1"/>
    <property type="match status" value="1"/>
</dbReference>
<dbReference type="InterPro" id="IPR027417">
    <property type="entry name" value="P-loop_NTPase"/>
</dbReference>
<gene>
    <name evidence="15" type="ORF">NKI27_03325</name>
</gene>
<dbReference type="Pfam" id="PF16124">
    <property type="entry name" value="RecQ_Zn_bind"/>
    <property type="match status" value="1"/>
</dbReference>
<keyword evidence="4 15" id="KW-0378">Hydrolase</keyword>
<evidence type="ECO:0000256" key="5">
    <source>
        <dbReference type="ARBA" id="ARBA00022806"/>
    </source>
</evidence>
<dbReference type="PROSITE" id="PS51194">
    <property type="entry name" value="HELICASE_CTER"/>
    <property type="match status" value="1"/>
</dbReference>
<dbReference type="InterPro" id="IPR014001">
    <property type="entry name" value="Helicase_ATP-bd"/>
</dbReference>
<dbReference type="CDD" id="cd18794">
    <property type="entry name" value="SF2_C_RecQ"/>
    <property type="match status" value="1"/>
</dbReference>
<keyword evidence="16" id="KW-1185">Reference proteome</keyword>
<dbReference type="RefSeq" id="WP_265048281.1">
    <property type="nucleotide sequence ID" value="NZ_CP100390.1"/>
</dbReference>
<dbReference type="InterPro" id="IPR001650">
    <property type="entry name" value="Helicase_C-like"/>
</dbReference>
<comment type="catalytic activity">
    <reaction evidence="9">
        <text>Couples ATP hydrolysis with the unwinding of duplex DNA by translocating in the 3'-5' direction.</text>
        <dbReference type="EC" id="5.6.2.4"/>
    </reaction>
</comment>
<evidence type="ECO:0000256" key="2">
    <source>
        <dbReference type="ARBA" id="ARBA00022723"/>
    </source>
</evidence>
<protein>
    <recommendedName>
        <fullName evidence="11">ATP-dependent DNA helicase RecQ</fullName>
        <ecNumber evidence="10">5.6.2.4</ecNumber>
    </recommendedName>
    <alternativeName>
        <fullName evidence="12">DNA 3'-5' helicase RecQ</fullName>
    </alternativeName>
</protein>
<dbReference type="NCBIfam" id="TIGR00614">
    <property type="entry name" value="recQ_fam"/>
    <property type="match status" value="1"/>
</dbReference>
<evidence type="ECO:0000259" key="13">
    <source>
        <dbReference type="PROSITE" id="PS51192"/>
    </source>
</evidence>
<proteinExistence type="inferred from homology"/>
<comment type="similarity">
    <text evidence="1">Belongs to the helicase family. RecQ subfamily.</text>
</comment>
<dbReference type="SMART" id="SM00487">
    <property type="entry name" value="DEXDc"/>
    <property type="match status" value="1"/>
</dbReference>
<evidence type="ECO:0000256" key="7">
    <source>
        <dbReference type="ARBA" id="ARBA00023125"/>
    </source>
</evidence>
<keyword evidence="3" id="KW-0547">Nucleotide-binding</keyword>
<dbReference type="CDD" id="cd18018">
    <property type="entry name" value="DEXHc_RecQ4-like"/>
    <property type="match status" value="1"/>
</dbReference>
<dbReference type="InterPro" id="IPR036388">
    <property type="entry name" value="WH-like_DNA-bd_sf"/>
</dbReference>
<evidence type="ECO:0000256" key="4">
    <source>
        <dbReference type="ARBA" id="ARBA00022801"/>
    </source>
</evidence>
<dbReference type="Gene3D" id="3.40.50.300">
    <property type="entry name" value="P-loop containing nucleotide triphosphate hydrolases"/>
    <property type="match status" value="2"/>
</dbReference>
<evidence type="ECO:0000256" key="1">
    <source>
        <dbReference type="ARBA" id="ARBA00005446"/>
    </source>
</evidence>